<organism evidence="2 3">
    <name type="scientific">Schleiferilactobacillus harbinensis DSM 16991</name>
    <dbReference type="NCBI Taxonomy" id="1122147"/>
    <lineage>
        <taxon>Bacteria</taxon>
        <taxon>Bacillati</taxon>
        <taxon>Bacillota</taxon>
        <taxon>Bacilli</taxon>
        <taxon>Lactobacillales</taxon>
        <taxon>Lactobacillaceae</taxon>
        <taxon>Schleiferilactobacillus</taxon>
    </lineage>
</organism>
<evidence type="ECO:0000313" key="2">
    <source>
        <dbReference type="EMBL" id="KRM27363.1"/>
    </source>
</evidence>
<dbReference type="GO" id="GO:0003700">
    <property type="term" value="F:DNA-binding transcription factor activity"/>
    <property type="evidence" value="ECO:0007669"/>
    <property type="project" value="InterPro"/>
</dbReference>
<dbReference type="Gene3D" id="1.10.10.60">
    <property type="entry name" value="Homeodomain-like"/>
    <property type="match status" value="1"/>
</dbReference>
<comment type="caution">
    <text evidence="2">The sequence shown here is derived from an EMBL/GenBank/DDBJ whole genome shotgun (WGS) entry which is preliminary data.</text>
</comment>
<proteinExistence type="predicted"/>
<dbReference type="GO" id="GO:0043565">
    <property type="term" value="F:sequence-specific DNA binding"/>
    <property type="evidence" value="ECO:0007669"/>
    <property type="project" value="InterPro"/>
</dbReference>
<feature type="domain" description="HTH araC/xylS-type" evidence="1">
    <location>
        <begin position="1"/>
        <end position="31"/>
    </location>
</feature>
<sequence length="67" mass="7680">MAEAAYFNDPKVFMRHFKATTVLSPSEYRLANSRIHLNNPNVDPQIPIPKRIADKINYIPENGDIPE</sequence>
<dbReference type="eggNOG" id="COG4977">
    <property type="taxonomic scope" value="Bacteria"/>
</dbReference>
<gene>
    <name evidence="2" type="ORF">FC91_GL002572</name>
</gene>
<dbReference type="Proteomes" id="UP000050949">
    <property type="component" value="Unassembled WGS sequence"/>
</dbReference>
<protein>
    <recommendedName>
        <fullName evidence="1">HTH araC/xylS-type domain-containing protein</fullName>
    </recommendedName>
</protein>
<reference evidence="2 3" key="1">
    <citation type="journal article" date="2015" name="Genome Announc.">
        <title>Expanding the biotechnology potential of lactobacilli through comparative genomics of 213 strains and associated genera.</title>
        <authorList>
            <person name="Sun Z."/>
            <person name="Harris H.M."/>
            <person name="McCann A."/>
            <person name="Guo C."/>
            <person name="Argimon S."/>
            <person name="Zhang W."/>
            <person name="Yang X."/>
            <person name="Jeffery I.B."/>
            <person name="Cooney J.C."/>
            <person name="Kagawa T.F."/>
            <person name="Liu W."/>
            <person name="Song Y."/>
            <person name="Salvetti E."/>
            <person name="Wrobel A."/>
            <person name="Rasinkangas P."/>
            <person name="Parkhill J."/>
            <person name="Rea M.C."/>
            <person name="O'Sullivan O."/>
            <person name="Ritari J."/>
            <person name="Douillard F.P."/>
            <person name="Paul Ross R."/>
            <person name="Yang R."/>
            <person name="Briner A.E."/>
            <person name="Felis G.E."/>
            <person name="de Vos W.M."/>
            <person name="Barrangou R."/>
            <person name="Klaenhammer T.R."/>
            <person name="Caufield P.W."/>
            <person name="Cui Y."/>
            <person name="Zhang H."/>
            <person name="O'Toole P.W."/>
        </authorList>
    </citation>
    <scope>NUCLEOTIDE SEQUENCE [LARGE SCALE GENOMIC DNA]</scope>
    <source>
        <strain evidence="2 3">DSM 16991</strain>
    </source>
</reference>
<dbReference type="PATRIC" id="fig|1122147.4.peg.2653"/>
<accession>A0A0R1XKF7</accession>
<dbReference type="InterPro" id="IPR018060">
    <property type="entry name" value="HTH_AraC"/>
</dbReference>
<evidence type="ECO:0000313" key="3">
    <source>
        <dbReference type="Proteomes" id="UP000050949"/>
    </source>
</evidence>
<evidence type="ECO:0000259" key="1">
    <source>
        <dbReference type="PROSITE" id="PS01124"/>
    </source>
</evidence>
<dbReference type="RefSeq" id="WP_027827629.1">
    <property type="nucleotide sequence ID" value="NZ_AUEH01000005.1"/>
</dbReference>
<dbReference type="AlphaFoldDB" id="A0A0R1XKF7"/>
<name>A0A0R1XKF7_9LACO</name>
<dbReference type="PROSITE" id="PS01124">
    <property type="entry name" value="HTH_ARAC_FAMILY_2"/>
    <property type="match status" value="1"/>
</dbReference>
<dbReference type="EMBL" id="AZFW01000050">
    <property type="protein sequence ID" value="KRM27363.1"/>
    <property type="molecule type" value="Genomic_DNA"/>
</dbReference>